<accession>A0A6J4LHZ7</accession>
<name>A0A6J4LHZ7_9ACTN</name>
<organism evidence="2">
    <name type="scientific">uncultured Nocardioidaceae bacterium</name>
    <dbReference type="NCBI Taxonomy" id="253824"/>
    <lineage>
        <taxon>Bacteria</taxon>
        <taxon>Bacillati</taxon>
        <taxon>Actinomycetota</taxon>
        <taxon>Actinomycetes</taxon>
        <taxon>Propionibacteriales</taxon>
        <taxon>Nocardioidaceae</taxon>
        <taxon>environmental samples</taxon>
    </lineage>
</organism>
<sequence length="265" mass="28819">MAGIEIRTVAAIRYVAPLREGGSMPAVMEADDLGTYVVKFRGAAQGVKTLVAELITGEIGRLLGLPVPEIVLVQLDPILGAAEPDAEIQDLLKASPGLNIGLDFLPGSLPYSVAMRRLVEPELAARVVWLDALTTNIDRTPRNPNLLIWHKRLWLIDHGASIYLHHSWEGLETRARTAFAPIADHVLLPIAGPIPEAGAVCRPLVTREAVERIVAALPDDWLADPAPFPDAESLRTAYVDVIMTRLDVAEAFETEAEQARLRVTS</sequence>
<dbReference type="Pfam" id="PF20613">
    <property type="entry name" value="HipA_2"/>
    <property type="match status" value="1"/>
</dbReference>
<dbReference type="EMBL" id="CADCUF010000109">
    <property type="protein sequence ID" value="CAA9329330.1"/>
    <property type="molecule type" value="Genomic_DNA"/>
</dbReference>
<proteinExistence type="predicted"/>
<dbReference type="AlphaFoldDB" id="A0A6J4LHZ7"/>
<protein>
    <recommendedName>
        <fullName evidence="1">HipA-like kinase domain-containing protein</fullName>
    </recommendedName>
</protein>
<evidence type="ECO:0000313" key="2">
    <source>
        <dbReference type="EMBL" id="CAA9329330.1"/>
    </source>
</evidence>
<gene>
    <name evidence="2" type="ORF">AVDCRST_MAG24-724</name>
</gene>
<dbReference type="InterPro" id="IPR046748">
    <property type="entry name" value="HipA_2"/>
</dbReference>
<feature type="domain" description="HipA-like kinase" evidence="1">
    <location>
        <begin position="17"/>
        <end position="245"/>
    </location>
</feature>
<reference evidence="2" key="1">
    <citation type="submission" date="2020-02" db="EMBL/GenBank/DDBJ databases">
        <authorList>
            <person name="Meier V. D."/>
        </authorList>
    </citation>
    <scope>NUCLEOTIDE SEQUENCE</scope>
    <source>
        <strain evidence="2">AVDCRST_MAG24</strain>
    </source>
</reference>
<evidence type="ECO:0000259" key="1">
    <source>
        <dbReference type="Pfam" id="PF20613"/>
    </source>
</evidence>